<evidence type="ECO:0000313" key="6">
    <source>
        <dbReference type="Proteomes" id="UP000277300"/>
    </source>
</evidence>
<dbReference type="PANTHER" id="PTHR24171">
    <property type="entry name" value="ANKYRIN REPEAT DOMAIN-CONTAINING PROTEIN 39-RELATED"/>
    <property type="match status" value="1"/>
</dbReference>
<gene>
    <name evidence="4" type="ORF">BBJ29_006937</name>
    <name evidence="5" type="ORF">BBP00_00001065</name>
</gene>
<organism evidence="5 6">
    <name type="scientific">Phytophthora kernoviae</name>
    <dbReference type="NCBI Taxonomy" id="325452"/>
    <lineage>
        <taxon>Eukaryota</taxon>
        <taxon>Sar</taxon>
        <taxon>Stramenopiles</taxon>
        <taxon>Oomycota</taxon>
        <taxon>Peronosporomycetes</taxon>
        <taxon>Peronosporales</taxon>
        <taxon>Peronosporaceae</taxon>
        <taxon>Phytophthora</taxon>
    </lineage>
</organism>
<feature type="repeat" description="ANK" evidence="3">
    <location>
        <begin position="41"/>
        <end position="73"/>
    </location>
</feature>
<dbReference type="EMBL" id="MBDO02000014">
    <property type="protein sequence ID" value="RLN68290.1"/>
    <property type="molecule type" value="Genomic_DNA"/>
</dbReference>
<dbReference type="SUPFAM" id="SSF48403">
    <property type="entry name" value="Ankyrin repeat"/>
    <property type="match status" value="1"/>
</dbReference>
<keyword evidence="2 3" id="KW-0040">ANK repeat</keyword>
<dbReference type="Gene3D" id="1.25.40.20">
    <property type="entry name" value="Ankyrin repeat-containing domain"/>
    <property type="match status" value="1"/>
</dbReference>
<evidence type="ECO:0000256" key="1">
    <source>
        <dbReference type="ARBA" id="ARBA00022737"/>
    </source>
</evidence>
<name>A0A3F2S2I6_9STRA</name>
<dbReference type="EMBL" id="MBAD02001393">
    <property type="protein sequence ID" value="RLN55182.1"/>
    <property type="molecule type" value="Genomic_DNA"/>
</dbReference>
<evidence type="ECO:0000313" key="7">
    <source>
        <dbReference type="Proteomes" id="UP000284657"/>
    </source>
</evidence>
<dbReference type="PROSITE" id="PS50088">
    <property type="entry name" value="ANK_REPEAT"/>
    <property type="match status" value="1"/>
</dbReference>
<evidence type="ECO:0000256" key="2">
    <source>
        <dbReference type="ARBA" id="ARBA00023043"/>
    </source>
</evidence>
<proteinExistence type="predicted"/>
<dbReference type="AlphaFoldDB" id="A0A3F2S2I6"/>
<evidence type="ECO:0000256" key="3">
    <source>
        <dbReference type="PROSITE-ProRule" id="PRU00023"/>
    </source>
</evidence>
<dbReference type="GO" id="GO:0085020">
    <property type="term" value="P:protein K6-linked ubiquitination"/>
    <property type="evidence" value="ECO:0007669"/>
    <property type="project" value="TreeGrafter"/>
</dbReference>
<dbReference type="OrthoDB" id="21416at2759"/>
<keyword evidence="1" id="KW-0677">Repeat</keyword>
<dbReference type="GO" id="GO:0004842">
    <property type="term" value="F:ubiquitin-protein transferase activity"/>
    <property type="evidence" value="ECO:0007669"/>
    <property type="project" value="TreeGrafter"/>
</dbReference>
<dbReference type="InterPro" id="IPR036770">
    <property type="entry name" value="Ankyrin_rpt-contain_sf"/>
</dbReference>
<dbReference type="Pfam" id="PF12796">
    <property type="entry name" value="Ank_2"/>
    <property type="match status" value="1"/>
</dbReference>
<dbReference type="Proteomes" id="UP000277300">
    <property type="component" value="Unassembled WGS sequence"/>
</dbReference>
<comment type="caution">
    <text evidence="5">The sequence shown here is derived from an EMBL/GenBank/DDBJ whole genome shotgun (WGS) entry which is preliminary data.</text>
</comment>
<dbReference type="SMART" id="SM00248">
    <property type="entry name" value="ANK"/>
    <property type="match status" value="1"/>
</dbReference>
<dbReference type="PROSITE" id="PS50297">
    <property type="entry name" value="ANK_REP_REGION"/>
    <property type="match status" value="1"/>
</dbReference>
<sequence>MIPSNYDDKADVWTCASSPEKTPTLARLLEEEAPPDDRNDLGETALHVAATHGNDKAVELLLRYGADLLASDWESGWTPLHRSFYHQHLSSE</sequence>
<reference evidence="6 7" key="1">
    <citation type="submission" date="2018-07" db="EMBL/GenBank/DDBJ databases">
        <title>Genome sequencing of oomycete isolates from Chile give support for New Zealand origin for Phytophthora kernoviae and make available the first Nothophytophthora sp. genome.</title>
        <authorList>
            <person name="Studholme D.J."/>
            <person name="Sanfuentes E."/>
            <person name="Panda P."/>
            <person name="Hill R."/>
            <person name="Sambles C."/>
            <person name="Grant M."/>
            <person name="Williams N.M."/>
            <person name="Mcdougal R.L."/>
        </authorList>
    </citation>
    <scope>NUCLEOTIDE SEQUENCE [LARGE SCALE GENOMIC DNA]</scope>
    <source>
        <strain evidence="5">Chile6</strain>
        <strain evidence="4">Chile7</strain>
    </source>
</reference>
<dbReference type="Proteomes" id="UP000284657">
    <property type="component" value="Unassembled WGS sequence"/>
</dbReference>
<accession>A0A3F2S2I6</accession>
<protein>
    <submittedName>
        <fullName evidence="5">Uncharacterized protein</fullName>
    </submittedName>
</protein>
<dbReference type="InterPro" id="IPR002110">
    <property type="entry name" value="Ankyrin_rpt"/>
</dbReference>
<evidence type="ECO:0000313" key="5">
    <source>
        <dbReference type="EMBL" id="RLN68290.1"/>
    </source>
</evidence>
<dbReference type="PANTHER" id="PTHR24171:SF8">
    <property type="entry name" value="BRCA1-ASSOCIATED RING DOMAIN PROTEIN 1"/>
    <property type="match status" value="1"/>
</dbReference>
<evidence type="ECO:0000313" key="4">
    <source>
        <dbReference type="EMBL" id="RLN55182.1"/>
    </source>
</evidence>